<dbReference type="Proteomes" id="UP001300763">
    <property type="component" value="Unassembled WGS sequence"/>
</dbReference>
<reference evidence="1 2" key="1">
    <citation type="submission" date="2023-02" db="EMBL/GenBank/DDBJ databases">
        <title>Genome sequencing required for Actinomycetospora new species description.</title>
        <authorList>
            <person name="Saimee Y."/>
            <person name="Duangmal K."/>
        </authorList>
    </citation>
    <scope>NUCLEOTIDE SEQUENCE [LARGE SCALE GENOMIC DNA]</scope>
    <source>
        <strain evidence="1 2">DW7H6</strain>
    </source>
</reference>
<sequence>MFENKPGGVGCPDDSYLSPSTLREAADVLAGLATALGHVEGVWAEDAEQDAQHIRLLAEALARWSPRPRHDDVAGPVPDPAWEITLGLYLRQGPRSGS</sequence>
<evidence type="ECO:0000313" key="1">
    <source>
        <dbReference type="EMBL" id="MDD7968423.1"/>
    </source>
</evidence>
<gene>
    <name evidence="1" type="ORF">PGB27_24030</name>
</gene>
<organism evidence="1 2">
    <name type="scientific">Actinomycetospora lemnae</name>
    <dbReference type="NCBI Taxonomy" id="3019891"/>
    <lineage>
        <taxon>Bacteria</taxon>
        <taxon>Bacillati</taxon>
        <taxon>Actinomycetota</taxon>
        <taxon>Actinomycetes</taxon>
        <taxon>Pseudonocardiales</taxon>
        <taxon>Pseudonocardiaceae</taxon>
        <taxon>Actinomycetospora</taxon>
    </lineage>
</organism>
<evidence type="ECO:0000313" key="2">
    <source>
        <dbReference type="Proteomes" id="UP001300763"/>
    </source>
</evidence>
<comment type="caution">
    <text evidence="1">The sequence shown here is derived from an EMBL/GenBank/DDBJ whole genome shotgun (WGS) entry which is preliminary data.</text>
</comment>
<dbReference type="RefSeq" id="WP_274202954.1">
    <property type="nucleotide sequence ID" value="NZ_JAQZAO010000012.1"/>
</dbReference>
<dbReference type="EMBL" id="JAQZAO010000012">
    <property type="protein sequence ID" value="MDD7968423.1"/>
    <property type="molecule type" value="Genomic_DNA"/>
</dbReference>
<accession>A0ABT5SZZ5</accession>
<protein>
    <submittedName>
        <fullName evidence="1">Uncharacterized protein</fullName>
    </submittedName>
</protein>
<name>A0ABT5SZZ5_9PSEU</name>
<keyword evidence="2" id="KW-1185">Reference proteome</keyword>
<proteinExistence type="predicted"/>